<evidence type="ECO:0000313" key="6">
    <source>
        <dbReference type="Proteomes" id="UP000198990"/>
    </source>
</evidence>
<dbReference type="FunFam" id="3.30.465.10:FF:000017">
    <property type="entry name" value="Xanthine dehydrogenase, FAD binding subunit"/>
    <property type="match status" value="1"/>
</dbReference>
<keyword evidence="2" id="KW-0274">FAD</keyword>
<sequence length="289" mass="31673">MIPANFNYHKATTLKEAIALSQELGEEAKYMSGGHSLLPMMKLRFATPEHIIDISKINGLSYIKEEGDLLKIGALTTQSELEHNDLLKKSYPIFGDAVWLTADPSVRNFGTIGGNIAHGDAANDQPALMLALRATIIAEGVDGKKSISIDDFFHGFYMTALEFGDILTEIQIPKTKKNSGGAYHKVERKVGDYATAGVAVHVELDDDGICQEIGIGLTNVSAVPMRLERGEEILRGKKITDDLIEQLGVIASEDCEPESDLRGSEAYKRSIVNTITKRMLNKALERARK</sequence>
<dbReference type="PANTHER" id="PTHR42659">
    <property type="entry name" value="XANTHINE DEHYDROGENASE SUBUNIT C-RELATED"/>
    <property type="match status" value="1"/>
</dbReference>
<reference evidence="6" key="1">
    <citation type="submission" date="2016-10" db="EMBL/GenBank/DDBJ databases">
        <authorList>
            <person name="Varghese N."/>
            <person name="Submissions S."/>
        </authorList>
    </citation>
    <scope>NUCLEOTIDE SEQUENCE [LARGE SCALE GENOMIC DNA]</scope>
    <source>
        <strain evidence="6">DSM 16471</strain>
    </source>
</reference>
<dbReference type="GO" id="GO:0016491">
    <property type="term" value="F:oxidoreductase activity"/>
    <property type="evidence" value="ECO:0007669"/>
    <property type="project" value="UniProtKB-KW"/>
</dbReference>
<organism evidence="5 6">
    <name type="scientific">Maribacter orientalis</name>
    <dbReference type="NCBI Taxonomy" id="228957"/>
    <lineage>
        <taxon>Bacteria</taxon>
        <taxon>Pseudomonadati</taxon>
        <taxon>Bacteroidota</taxon>
        <taxon>Flavobacteriia</taxon>
        <taxon>Flavobacteriales</taxon>
        <taxon>Flavobacteriaceae</taxon>
        <taxon>Maribacter</taxon>
    </lineage>
</organism>
<keyword evidence="1" id="KW-0285">Flavoprotein</keyword>
<keyword evidence="6" id="KW-1185">Reference proteome</keyword>
<dbReference type="InterPro" id="IPR002346">
    <property type="entry name" value="Mopterin_DH_FAD-bd"/>
</dbReference>
<dbReference type="OrthoDB" id="9814706at2"/>
<gene>
    <name evidence="5" type="ORF">SAMN04488008_11155</name>
</gene>
<dbReference type="InterPro" id="IPR016166">
    <property type="entry name" value="FAD-bd_PCMH"/>
</dbReference>
<dbReference type="SUPFAM" id="SSF56176">
    <property type="entry name" value="FAD-binding/transporter-associated domain-like"/>
    <property type="match status" value="1"/>
</dbReference>
<dbReference type="Gene3D" id="3.30.465.10">
    <property type="match status" value="1"/>
</dbReference>
<dbReference type="Pfam" id="PF03450">
    <property type="entry name" value="CO_deh_flav_C"/>
    <property type="match status" value="1"/>
</dbReference>
<dbReference type="RefSeq" id="WP_091627041.1">
    <property type="nucleotide sequence ID" value="NZ_FNZN01000011.1"/>
</dbReference>
<dbReference type="AlphaFoldDB" id="A0A1H7WDE9"/>
<feature type="domain" description="FAD-binding PCMH-type" evidence="4">
    <location>
        <begin position="1"/>
        <end position="177"/>
    </location>
</feature>
<dbReference type="InterPro" id="IPR005107">
    <property type="entry name" value="CO_DH_flav_C"/>
</dbReference>
<accession>A0A1H7WDE9</accession>
<dbReference type="Proteomes" id="UP000198990">
    <property type="component" value="Unassembled WGS sequence"/>
</dbReference>
<dbReference type="InterPro" id="IPR016169">
    <property type="entry name" value="FAD-bd_PCMH_sub2"/>
</dbReference>
<keyword evidence="3" id="KW-0560">Oxidoreductase</keyword>
<dbReference type="InterPro" id="IPR051312">
    <property type="entry name" value="Diverse_Substr_Oxidored"/>
</dbReference>
<dbReference type="InterPro" id="IPR036318">
    <property type="entry name" value="FAD-bd_PCMH-like_sf"/>
</dbReference>
<dbReference type="PANTHER" id="PTHR42659:SF2">
    <property type="entry name" value="XANTHINE DEHYDROGENASE SUBUNIT C-RELATED"/>
    <property type="match status" value="1"/>
</dbReference>
<dbReference type="InterPro" id="IPR016167">
    <property type="entry name" value="FAD-bd_PCMH_sub1"/>
</dbReference>
<dbReference type="Gene3D" id="3.30.390.50">
    <property type="entry name" value="CO dehydrogenase flavoprotein, C-terminal domain"/>
    <property type="match status" value="1"/>
</dbReference>
<evidence type="ECO:0000256" key="1">
    <source>
        <dbReference type="ARBA" id="ARBA00022630"/>
    </source>
</evidence>
<dbReference type="InterPro" id="IPR036683">
    <property type="entry name" value="CO_DH_flav_C_dom_sf"/>
</dbReference>
<evidence type="ECO:0000256" key="3">
    <source>
        <dbReference type="ARBA" id="ARBA00023002"/>
    </source>
</evidence>
<evidence type="ECO:0000259" key="4">
    <source>
        <dbReference type="PROSITE" id="PS51387"/>
    </source>
</evidence>
<dbReference type="Pfam" id="PF00941">
    <property type="entry name" value="FAD_binding_5"/>
    <property type="match status" value="1"/>
</dbReference>
<dbReference type="SUPFAM" id="SSF55447">
    <property type="entry name" value="CO dehydrogenase flavoprotein C-terminal domain-like"/>
    <property type="match status" value="1"/>
</dbReference>
<dbReference type="SMART" id="SM01092">
    <property type="entry name" value="CO_deh_flav_C"/>
    <property type="match status" value="1"/>
</dbReference>
<dbReference type="EMBL" id="FNZN01000011">
    <property type="protein sequence ID" value="SEM19543.1"/>
    <property type="molecule type" value="Genomic_DNA"/>
</dbReference>
<dbReference type="GO" id="GO:0071949">
    <property type="term" value="F:FAD binding"/>
    <property type="evidence" value="ECO:0007669"/>
    <property type="project" value="InterPro"/>
</dbReference>
<evidence type="ECO:0000313" key="5">
    <source>
        <dbReference type="EMBL" id="SEM19543.1"/>
    </source>
</evidence>
<dbReference type="PROSITE" id="PS51387">
    <property type="entry name" value="FAD_PCMH"/>
    <property type="match status" value="1"/>
</dbReference>
<proteinExistence type="predicted"/>
<evidence type="ECO:0000256" key="2">
    <source>
        <dbReference type="ARBA" id="ARBA00022827"/>
    </source>
</evidence>
<protein>
    <submittedName>
        <fullName evidence="5">Carbon monoxide dehydrogenase, medium subunit</fullName>
    </submittedName>
</protein>
<dbReference type="STRING" id="228957.SAMN04488008_11155"/>
<name>A0A1H7WDE9_9FLAO</name>
<dbReference type="Gene3D" id="3.30.43.10">
    <property type="entry name" value="Uridine Diphospho-n-acetylenolpyruvylglucosamine Reductase, domain 2"/>
    <property type="match status" value="1"/>
</dbReference>